<keyword evidence="2" id="KW-1185">Reference proteome</keyword>
<sequence>MSVPRRSHPNDPGPVFLGATLSEKKIDFLGATLSMKKIVKEKYFFPLFSLNRYNSAPVGQILIKKYGSIVREDPFPMTPVRFS</sequence>
<proteinExistence type="predicted"/>
<dbReference type="EMBL" id="JAYRBN010000107">
    <property type="protein sequence ID" value="KAL2726360.1"/>
    <property type="molecule type" value="Genomic_DNA"/>
</dbReference>
<dbReference type="AlphaFoldDB" id="A0ABD2B0X0"/>
<comment type="caution">
    <text evidence="1">The sequence shown here is derived from an EMBL/GenBank/DDBJ whole genome shotgun (WGS) entry which is preliminary data.</text>
</comment>
<evidence type="ECO:0000313" key="1">
    <source>
        <dbReference type="EMBL" id="KAL2726360.1"/>
    </source>
</evidence>
<dbReference type="Proteomes" id="UP001607303">
    <property type="component" value="Unassembled WGS sequence"/>
</dbReference>
<accession>A0ABD2B0X0</accession>
<evidence type="ECO:0008006" key="3">
    <source>
        <dbReference type="Google" id="ProtNLM"/>
    </source>
</evidence>
<organism evidence="1 2">
    <name type="scientific">Vespula maculifrons</name>
    <name type="common">Eastern yellow jacket</name>
    <name type="synonym">Wasp</name>
    <dbReference type="NCBI Taxonomy" id="7453"/>
    <lineage>
        <taxon>Eukaryota</taxon>
        <taxon>Metazoa</taxon>
        <taxon>Ecdysozoa</taxon>
        <taxon>Arthropoda</taxon>
        <taxon>Hexapoda</taxon>
        <taxon>Insecta</taxon>
        <taxon>Pterygota</taxon>
        <taxon>Neoptera</taxon>
        <taxon>Endopterygota</taxon>
        <taxon>Hymenoptera</taxon>
        <taxon>Apocrita</taxon>
        <taxon>Aculeata</taxon>
        <taxon>Vespoidea</taxon>
        <taxon>Vespidae</taxon>
        <taxon>Vespinae</taxon>
        <taxon>Vespula</taxon>
    </lineage>
</organism>
<evidence type="ECO:0000313" key="2">
    <source>
        <dbReference type="Proteomes" id="UP001607303"/>
    </source>
</evidence>
<name>A0ABD2B0X0_VESMC</name>
<protein>
    <recommendedName>
        <fullName evidence="3">Cytochrome P450</fullName>
    </recommendedName>
</protein>
<gene>
    <name evidence="1" type="ORF">V1477_017787</name>
</gene>
<reference evidence="1 2" key="1">
    <citation type="journal article" date="2024" name="Ann. Entomol. Soc. Am.">
        <title>Genomic analyses of the southern and eastern yellowjacket wasps (Hymenoptera: Vespidae) reveal evolutionary signatures of social life.</title>
        <authorList>
            <person name="Catto M.A."/>
            <person name="Caine P.B."/>
            <person name="Orr S.E."/>
            <person name="Hunt B.G."/>
            <person name="Goodisman M.A.D."/>
        </authorList>
    </citation>
    <scope>NUCLEOTIDE SEQUENCE [LARGE SCALE GENOMIC DNA]</scope>
    <source>
        <strain evidence="1">232</strain>
        <tissue evidence="1">Head and thorax</tissue>
    </source>
</reference>